<dbReference type="PANTHER" id="PTHR31631:SF0">
    <property type="entry name" value="PROTEIN NETWORKED 2D"/>
    <property type="match status" value="1"/>
</dbReference>
<accession>A0A9W7HMF7</accession>
<dbReference type="AlphaFoldDB" id="A0A9W7HMF7"/>
<comment type="caution">
    <text evidence="3">The sequence shown here is derived from an EMBL/GenBank/DDBJ whole genome shotgun (WGS) entry which is preliminary data.</text>
</comment>
<feature type="domain" description="NAB" evidence="2">
    <location>
        <begin position="10"/>
        <end position="51"/>
    </location>
</feature>
<protein>
    <recommendedName>
        <fullName evidence="2">NAB domain-containing protein</fullName>
    </recommendedName>
</protein>
<gene>
    <name evidence="3" type="ORF">HRI_001721300</name>
</gene>
<dbReference type="PANTHER" id="PTHR31631">
    <property type="entry name" value="PROTEIN NETWORKED 2D"/>
    <property type="match status" value="1"/>
</dbReference>
<evidence type="ECO:0000313" key="4">
    <source>
        <dbReference type="Proteomes" id="UP001165190"/>
    </source>
</evidence>
<dbReference type="InterPro" id="IPR011684">
    <property type="entry name" value="NAB"/>
</dbReference>
<dbReference type="PROSITE" id="PS51774">
    <property type="entry name" value="NAB"/>
    <property type="match status" value="1"/>
</dbReference>
<sequence length="118" mass="13255">MLQRAASNAYSWWMASHIRTKQSKWMEQNLQDMEEKVSAVLKLIEEDGDSFMFKTNSPTSPTLLMEKKSVPAMTSASPSRGFEPPVCAKEQVVYRGKLELSGALSKECLPPPLTFTKL</sequence>
<dbReference type="Pfam" id="PF07765">
    <property type="entry name" value="KIP1"/>
    <property type="match status" value="1"/>
</dbReference>
<keyword evidence="1" id="KW-0175">Coiled coil</keyword>
<dbReference type="Proteomes" id="UP001165190">
    <property type="component" value="Unassembled WGS sequence"/>
</dbReference>
<name>A0A9W7HMF7_HIBTR</name>
<reference evidence="3" key="1">
    <citation type="submission" date="2023-05" db="EMBL/GenBank/DDBJ databases">
        <title>Genome and transcriptome analyses reveal genes involved in the formation of fine ridges on petal epidermal cells in Hibiscus trionum.</title>
        <authorList>
            <person name="Koshimizu S."/>
            <person name="Masuda S."/>
            <person name="Ishii T."/>
            <person name="Shirasu K."/>
            <person name="Hoshino A."/>
            <person name="Arita M."/>
        </authorList>
    </citation>
    <scope>NUCLEOTIDE SEQUENCE</scope>
    <source>
        <strain evidence="3">Hamamatsu line</strain>
    </source>
</reference>
<organism evidence="3 4">
    <name type="scientific">Hibiscus trionum</name>
    <name type="common">Flower of an hour</name>
    <dbReference type="NCBI Taxonomy" id="183268"/>
    <lineage>
        <taxon>Eukaryota</taxon>
        <taxon>Viridiplantae</taxon>
        <taxon>Streptophyta</taxon>
        <taxon>Embryophyta</taxon>
        <taxon>Tracheophyta</taxon>
        <taxon>Spermatophyta</taxon>
        <taxon>Magnoliopsida</taxon>
        <taxon>eudicotyledons</taxon>
        <taxon>Gunneridae</taxon>
        <taxon>Pentapetalae</taxon>
        <taxon>rosids</taxon>
        <taxon>malvids</taxon>
        <taxon>Malvales</taxon>
        <taxon>Malvaceae</taxon>
        <taxon>Malvoideae</taxon>
        <taxon>Hibiscus</taxon>
    </lineage>
</organism>
<keyword evidence="4" id="KW-1185">Reference proteome</keyword>
<evidence type="ECO:0000313" key="3">
    <source>
        <dbReference type="EMBL" id="GMI80520.1"/>
    </source>
</evidence>
<dbReference type="EMBL" id="BSYR01000017">
    <property type="protein sequence ID" value="GMI80520.1"/>
    <property type="molecule type" value="Genomic_DNA"/>
</dbReference>
<proteinExistence type="predicted"/>
<dbReference type="OrthoDB" id="1924020at2759"/>
<evidence type="ECO:0000259" key="2">
    <source>
        <dbReference type="PROSITE" id="PS51774"/>
    </source>
</evidence>
<dbReference type="GO" id="GO:0003779">
    <property type="term" value="F:actin binding"/>
    <property type="evidence" value="ECO:0007669"/>
    <property type="project" value="InterPro"/>
</dbReference>
<evidence type="ECO:0000256" key="1">
    <source>
        <dbReference type="ARBA" id="ARBA00023054"/>
    </source>
</evidence>